<dbReference type="PANTHER" id="PTHR30629">
    <property type="entry name" value="PROPHAGE INTEGRASE"/>
    <property type="match status" value="1"/>
</dbReference>
<feature type="domain" description="Integrase DNA-binding" evidence="5">
    <location>
        <begin position="4"/>
        <end position="87"/>
    </location>
</feature>
<evidence type="ECO:0000256" key="2">
    <source>
        <dbReference type="ARBA" id="ARBA00022908"/>
    </source>
</evidence>
<dbReference type="Proteomes" id="UP000638188">
    <property type="component" value="Unassembled WGS sequence"/>
</dbReference>
<dbReference type="SUPFAM" id="SSF56349">
    <property type="entry name" value="DNA breaking-rejoining enzymes"/>
    <property type="match status" value="1"/>
</dbReference>
<dbReference type="InterPro" id="IPR011010">
    <property type="entry name" value="DNA_brk_join_enz"/>
</dbReference>
<dbReference type="InterPro" id="IPR038488">
    <property type="entry name" value="Integrase_DNA-bd_sf"/>
</dbReference>
<dbReference type="Gene3D" id="1.10.150.130">
    <property type="match status" value="1"/>
</dbReference>
<dbReference type="PANTHER" id="PTHR30629:SF2">
    <property type="entry name" value="PROPHAGE INTEGRASE INTS-RELATED"/>
    <property type="match status" value="1"/>
</dbReference>
<accession>A0ABQ1NYV0</accession>
<dbReference type="InterPro" id="IPR050808">
    <property type="entry name" value="Phage_Integrase"/>
</dbReference>
<proteinExistence type="inferred from homology"/>
<comment type="similarity">
    <text evidence="1">Belongs to the 'phage' integrase family.</text>
</comment>
<protein>
    <submittedName>
        <fullName evidence="6">Integrase</fullName>
    </submittedName>
</protein>
<comment type="caution">
    <text evidence="6">The sequence shown here is derived from an EMBL/GenBank/DDBJ whole genome shotgun (WGS) entry which is preliminary data.</text>
</comment>
<dbReference type="RefSeq" id="WP_150279441.1">
    <property type="nucleotide sequence ID" value="NZ_BMFF01000001.1"/>
</dbReference>
<dbReference type="InterPro" id="IPR025166">
    <property type="entry name" value="Integrase_DNA_bind_dom"/>
</dbReference>
<dbReference type="EMBL" id="BMFF01000001">
    <property type="protein sequence ID" value="GGC87588.1"/>
    <property type="molecule type" value="Genomic_DNA"/>
</dbReference>
<gene>
    <name evidence="6" type="ORF">GCM10007418_04180</name>
</gene>
<evidence type="ECO:0000256" key="4">
    <source>
        <dbReference type="ARBA" id="ARBA00023172"/>
    </source>
</evidence>
<dbReference type="InterPro" id="IPR010998">
    <property type="entry name" value="Integrase_recombinase_N"/>
</dbReference>
<reference evidence="7" key="1">
    <citation type="journal article" date="2019" name="Int. J. Syst. Evol. Microbiol.">
        <title>The Global Catalogue of Microorganisms (GCM) 10K type strain sequencing project: providing services to taxonomists for standard genome sequencing and annotation.</title>
        <authorList>
            <consortium name="The Broad Institute Genomics Platform"/>
            <consortium name="The Broad Institute Genome Sequencing Center for Infectious Disease"/>
            <person name="Wu L."/>
            <person name="Ma J."/>
        </authorList>
    </citation>
    <scope>NUCLEOTIDE SEQUENCE [LARGE SCALE GENOMIC DNA]</scope>
    <source>
        <strain evidence="7">CGMCC 1.12482</strain>
    </source>
</reference>
<dbReference type="InterPro" id="IPR013762">
    <property type="entry name" value="Integrase-like_cat_sf"/>
</dbReference>
<evidence type="ECO:0000256" key="3">
    <source>
        <dbReference type="ARBA" id="ARBA00023125"/>
    </source>
</evidence>
<dbReference type="Pfam" id="PF13356">
    <property type="entry name" value="Arm-DNA-bind_3"/>
    <property type="match status" value="1"/>
</dbReference>
<dbReference type="Gene3D" id="1.10.443.10">
    <property type="entry name" value="Intergrase catalytic core"/>
    <property type="match status" value="1"/>
</dbReference>
<keyword evidence="7" id="KW-1185">Reference proteome</keyword>
<dbReference type="Gene3D" id="3.30.160.390">
    <property type="entry name" value="Integrase, DNA-binding domain"/>
    <property type="match status" value="1"/>
</dbReference>
<evidence type="ECO:0000256" key="1">
    <source>
        <dbReference type="ARBA" id="ARBA00008857"/>
    </source>
</evidence>
<evidence type="ECO:0000313" key="6">
    <source>
        <dbReference type="EMBL" id="GGC87588.1"/>
    </source>
</evidence>
<keyword evidence="2" id="KW-0229">DNA integration</keyword>
<keyword evidence="4" id="KW-0233">DNA recombination</keyword>
<evidence type="ECO:0000313" key="7">
    <source>
        <dbReference type="Proteomes" id="UP000638188"/>
    </source>
</evidence>
<name>A0ABQ1NYV0_9GAMM</name>
<organism evidence="6 7">
    <name type="scientific">Halopseudomonas salina</name>
    <dbReference type="NCBI Taxonomy" id="1323744"/>
    <lineage>
        <taxon>Bacteria</taxon>
        <taxon>Pseudomonadati</taxon>
        <taxon>Pseudomonadota</taxon>
        <taxon>Gammaproteobacteria</taxon>
        <taxon>Pseudomonadales</taxon>
        <taxon>Pseudomonadaceae</taxon>
        <taxon>Halopseudomonas</taxon>
    </lineage>
</organism>
<keyword evidence="3" id="KW-0238">DNA-binding</keyword>
<sequence>MARLTDREVKTLKGKVSERVGGRGDGALLFRRRESGATEAYYQYHFEGKAEAIKIGTYGVMTLAECRAKASELAGLRQEHPNLKAQLQQRATDEAAAEAEALQKAATEARRGSLQDLLEDYTAELHANAVVSAKEIERIITKDFIEKHPEVVALKARDIEPIHCMTLLSPFWERGAKTQYNRARTYLHAAFQMGLQAEYDVARKSRKSFGLTHNPVAALRRQKEGENAHDRALTDEELRHFWHNLVKAKKVGKLVTLLVQFMIATGGQRPYRMMQAPWSAYDIEGKVFSTPSLKGRGKARVNMTPLTDRAIGILEEVRTLTGQHEWPWSYTGDAPMVISTPRNAIVRFIDDEASWIEKEAGKRVQPFTPRDLRRTIKQVMQRAGIEPHLRDLLQDHGQTGVANKHYANNPDAALPDKWRAIREYESALADLLI</sequence>
<evidence type="ECO:0000259" key="5">
    <source>
        <dbReference type="Pfam" id="PF13356"/>
    </source>
</evidence>